<dbReference type="PANTHER" id="PTHR47944">
    <property type="entry name" value="CYTOCHROME P450 98A9"/>
    <property type="match status" value="1"/>
</dbReference>
<evidence type="ECO:0000256" key="3">
    <source>
        <dbReference type="ARBA" id="ARBA00022617"/>
    </source>
</evidence>
<keyword evidence="9" id="KW-0812">Transmembrane</keyword>
<evidence type="ECO:0000313" key="10">
    <source>
        <dbReference type="EMBL" id="KFK38447.1"/>
    </source>
</evidence>
<keyword evidence="9" id="KW-0472">Membrane</keyword>
<evidence type="ECO:0000256" key="8">
    <source>
        <dbReference type="PIRSR" id="PIRSR602401-1"/>
    </source>
</evidence>
<keyword evidence="9" id="KW-1133">Transmembrane helix</keyword>
<dbReference type="AlphaFoldDB" id="A0A087H8J5"/>
<dbReference type="FunFam" id="1.10.630.10:FF:000012">
    <property type="entry name" value="Cytochrome P450 family protein"/>
    <property type="match status" value="2"/>
</dbReference>
<evidence type="ECO:0000256" key="7">
    <source>
        <dbReference type="ARBA" id="ARBA00023033"/>
    </source>
</evidence>
<dbReference type="GO" id="GO:0004497">
    <property type="term" value="F:monooxygenase activity"/>
    <property type="evidence" value="ECO:0007669"/>
    <property type="project" value="UniProtKB-KW"/>
</dbReference>
<keyword evidence="11" id="KW-1185">Reference proteome</keyword>
<dbReference type="Proteomes" id="UP000029120">
    <property type="component" value="Chromosome 3"/>
</dbReference>
<dbReference type="Gramene" id="KFK38447">
    <property type="protein sequence ID" value="KFK38447"/>
    <property type="gene ID" value="AALP_AA3G114600"/>
</dbReference>
<comment type="cofactor">
    <cofactor evidence="1 8">
        <name>heme</name>
        <dbReference type="ChEBI" id="CHEBI:30413"/>
    </cofactor>
</comment>
<gene>
    <name evidence="10" type="ordered locus">AALP_Aa3g114600</name>
</gene>
<comment type="similarity">
    <text evidence="2">Belongs to the cytochrome P450 family.</text>
</comment>
<evidence type="ECO:0000313" key="11">
    <source>
        <dbReference type="Proteomes" id="UP000029120"/>
    </source>
</evidence>
<dbReference type="CDD" id="cd11075">
    <property type="entry name" value="CYP77_89"/>
    <property type="match status" value="2"/>
</dbReference>
<keyword evidence="7" id="KW-0503">Monooxygenase</keyword>
<organism evidence="10 11">
    <name type="scientific">Arabis alpina</name>
    <name type="common">Alpine rock-cress</name>
    <dbReference type="NCBI Taxonomy" id="50452"/>
    <lineage>
        <taxon>Eukaryota</taxon>
        <taxon>Viridiplantae</taxon>
        <taxon>Streptophyta</taxon>
        <taxon>Embryophyta</taxon>
        <taxon>Tracheophyta</taxon>
        <taxon>Spermatophyta</taxon>
        <taxon>Magnoliopsida</taxon>
        <taxon>eudicotyledons</taxon>
        <taxon>Gunneridae</taxon>
        <taxon>Pentapetalae</taxon>
        <taxon>rosids</taxon>
        <taxon>malvids</taxon>
        <taxon>Brassicales</taxon>
        <taxon>Brassicaceae</taxon>
        <taxon>Arabideae</taxon>
        <taxon>Arabis</taxon>
    </lineage>
</organism>
<evidence type="ECO:0008006" key="12">
    <source>
        <dbReference type="Google" id="ProtNLM"/>
    </source>
</evidence>
<feature type="binding site" description="axial binding residue" evidence="8">
    <location>
        <position position="971"/>
    </location>
    <ligand>
        <name>heme</name>
        <dbReference type="ChEBI" id="CHEBI:30413"/>
    </ligand>
    <ligandPart>
        <name>Fe</name>
        <dbReference type="ChEBI" id="CHEBI:18248"/>
    </ligandPart>
</feature>
<dbReference type="SUPFAM" id="SSF48264">
    <property type="entry name" value="Cytochrome P450"/>
    <property type="match status" value="2"/>
</dbReference>
<keyword evidence="6 8" id="KW-0408">Iron</keyword>
<dbReference type="PROSITE" id="PS00086">
    <property type="entry name" value="CYTOCHROME_P450"/>
    <property type="match status" value="2"/>
</dbReference>
<evidence type="ECO:0000256" key="2">
    <source>
        <dbReference type="ARBA" id="ARBA00010617"/>
    </source>
</evidence>
<accession>A0A087H8J5</accession>
<dbReference type="InterPro" id="IPR001128">
    <property type="entry name" value="Cyt_P450"/>
</dbReference>
<dbReference type="PANTHER" id="PTHR47944:SF19">
    <property type="entry name" value="CYTOCHROME P450 77A4"/>
    <property type="match status" value="1"/>
</dbReference>
<dbReference type="PRINTS" id="PR00385">
    <property type="entry name" value="P450"/>
</dbReference>
<evidence type="ECO:0000256" key="1">
    <source>
        <dbReference type="ARBA" id="ARBA00001971"/>
    </source>
</evidence>
<evidence type="ECO:0000256" key="9">
    <source>
        <dbReference type="SAM" id="Phobius"/>
    </source>
</evidence>
<dbReference type="InterPro" id="IPR036396">
    <property type="entry name" value="Cyt_P450_sf"/>
</dbReference>
<feature type="transmembrane region" description="Helical" evidence="9">
    <location>
        <begin position="12"/>
        <end position="33"/>
    </location>
</feature>
<dbReference type="eggNOG" id="KOG0156">
    <property type="taxonomic scope" value="Eukaryota"/>
</dbReference>
<reference evidence="11" key="1">
    <citation type="journal article" date="2015" name="Nat. Plants">
        <title>Genome expansion of Arabis alpina linked with retrotransposition and reduced symmetric DNA methylation.</title>
        <authorList>
            <person name="Willing E.M."/>
            <person name="Rawat V."/>
            <person name="Mandakova T."/>
            <person name="Maumus F."/>
            <person name="James G.V."/>
            <person name="Nordstroem K.J."/>
            <person name="Becker C."/>
            <person name="Warthmann N."/>
            <person name="Chica C."/>
            <person name="Szarzynska B."/>
            <person name="Zytnicki M."/>
            <person name="Albani M.C."/>
            <person name="Kiefer C."/>
            <person name="Bergonzi S."/>
            <person name="Castaings L."/>
            <person name="Mateos J.L."/>
            <person name="Berns M.C."/>
            <person name="Bujdoso N."/>
            <person name="Piofczyk T."/>
            <person name="de Lorenzo L."/>
            <person name="Barrero-Sicilia C."/>
            <person name="Mateos I."/>
            <person name="Piednoel M."/>
            <person name="Hagmann J."/>
            <person name="Chen-Min-Tao R."/>
            <person name="Iglesias-Fernandez R."/>
            <person name="Schuster S.C."/>
            <person name="Alonso-Blanco C."/>
            <person name="Roudier F."/>
            <person name="Carbonero P."/>
            <person name="Paz-Ares J."/>
            <person name="Davis S.J."/>
            <person name="Pecinka A."/>
            <person name="Quesneville H."/>
            <person name="Colot V."/>
            <person name="Lysak M.A."/>
            <person name="Weigel D."/>
            <person name="Coupland G."/>
            <person name="Schneeberger K."/>
        </authorList>
    </citation>
    <scope>NUCLEOTIDE SEQUENCE [LARGE SCALE GENOMIC DNA]</scope>
    <source>
        <strain evidence="11">cv. Pajares</strain>
    </source>
</reference>
<dbReference type="GO" id="GO:0016705">
    <property type="term" value="F:oxidoreductase activity, acting on paired donors, with incorporation or reduction of molecular oxygen"/>
    <property type="evidence" value="ECO:0007669"/>
    <property type="project" value="InterPro"/>
</dbReference>
<keyword evidence="4 8" id="KW-0479">Metal-binding</keyword>
<dbReference type="GO" id="GO:0020037">
    <property type="term" value="F:heme binding"/>
    <property type="evidence" value="ECO:0007669"/>
    <property type="project" value="InterPro"/>
</dbReference>
<name>A0A087H8J5_ARAAL</name>
<keyword evidence="3 8" id="KW-0349">Heme</keyword>
<protein>
    <recommendedName>
        <fullName evidence="12">Cytochrome p450</fullName>
    </recommendedName>
</protein>
<dbReference type="EMBL" id="CM002871">
    <property type="protein sequence ID" value="KFK38447.1"/>
    <property type="molecule type" value="Genomic_DNA"/>
</dbReference>
<dbReference type="Gene3D" id="1.10.630.10">
    <property type="entry name" value="Cytochrome P450"/>
    <property type="match status" value="2"/>
</dbReference>
<dbReference type="Pfam" id="PF00067">
    <property type="entry name" value="p450"/>
    <property type="match status" value="2"/>
</dbReference>
<evidence type="ECO:0000256" key="4">
    <source>
        <dbReference type="ARBA" id="ARBA00022723"/>
    </source>
</evidence>
<evidence type="ECO:0000256" key="6">
    <source>
        <dbReference type="ARBA" id="ARBA00023004"/>
    </source>
</evidence>
<keyword evidence="5" id="KW-0560">Oxidoreductase</keyword>
<dbReference type="PRINTS" id="PR00463">
    <property type="entry name" value="EP450I"/>
</dbReference>
<sequence length="1027" mass="115840">MSLLSFSFELLHNVFLTVLTILISGLALITITYRNHNPNHKNLPPGPPGWPVIGNLFQLTNSGKQFFEYVDDLRKIYGPILTLRLGTRTLIIISDANLAHEALIERGAQFATRPIETPTRKIFSSSEITVHSAMYGPVWRSLRRNMVQNMLTSNRIKEFSVARKSAMDKLIERIKSEASDNEGLVWVLKNTRYAAFCVLLDLCFGVEMEEESIEKMDLMMTAILNAVNPELHDYLPLLTPFNYRERNRALKLRRELVDFVVGFIEKRRTAIRSESSSSSFSYLDTLFDLETTPSNEDLVTLCSEFLNAGTDTTGAAIEWGIAELISNPEIQSRLYDEIKSTVGDCPVEDKDVGKMVFLQGVVKELLRLHPPTYFTLSHGVTEPTTLSGYNIPVGVNVEFYLPGISEDPNIWSDPKKFDPDRFVSGKEEADMTGVAGVKMMPFGVGRRICPGMGMAMVHVSLMIARMVQEFEWSAYPPESEVDFAGKLVFAVVMKKPLRALRKPEKKKLSKKMSLLSFSPTSINISPSLSYTILTILVSFSLLLILTRKSSNSKRVKLPPGPPGWPVVGNLFQFARSGKQFYEYVDDLRKKYGPIFTLRMGSRTMIIISDSTLAHDVLIQRGPMFATRPKENPTRTIFSSNTFTVNASVYGPVWRSLRRNMVQNMLSSTRFKEFGSLRQSAMDKLAERVKSEANSNDGLVWVLRNARFAAFCILLEMCFGIEMDEESILGMDMMMKKVLITIDPRLDDYLPILALFYSKERKKALEVRREQVDFVVKFIERRRRAIANPGSDKTASSFSYLDTLFDLKIEGRKTMPSNEELVTLCSEFLNGGTDTTGTAIEWGIAQLIANPEIQSRLYDEIKSTVGDSPVEEKDVDKMVYLQAFVKEILRKHPPTYFTLTHSVTEPTKVGGYDVPVGINVEFYLPGINEDPKIWSNPKKFDPDRFVSGKEDADITGVTGVKMMPFGVGRRICPGLSMATVHVHLMLAKMVQEFEWSGYPAGSEIDFAGKLEFTVVMKKPLRAMVKPRV</sequence>
<dbReference type="GO" id="GO:0005506">
    <property type="term" value="F:iron ion binding"/>
    <property type="evidence" value="ECO:0007669"/>
    <property type="project" value="InterPro"/>
</dbReference>
<dbReference type="OrthoDB" id="1470350at2759"/>
<dbReference type="InterPro" id="IPR002401">
    <property type="entry name" value="Cyt_P450_E_grp-I"/>
</dbReference>
<proteinExistence type="inferred from homology"/>
<dbReference type="OMA" id="IWSIHRN"/>
<evidence type="ECO:0000256" key="5">
    <source>
        <dbReference type="ARBA" id="ARBA00023002"/>
    </source>
</evidence>
<dbReference type="InterPro" id="IPR017972">
    <property type="entry name" value="Cyt_P450_CS"/>
</dbReference>